<evidence type="ECO:0000313" key="5">
    <source>
        <dbReference type="EMBL" id="WMN03115.1"/>
    </source>
</evidence>
<dbReference type="RefSeq" id="WP_308372637.1">
    <property type="nucleotide sequence ID" value="NZ_CP133191.1"/>
</dbReference>
<dbReference type="InterPro" id="IPR007969">
    <property type="entry name" value="DUF732"/>
</dbReference>
<feature type="compositionally biased region" description="Polar residues" evidence="1">
    <location>
        <begin position="70"/>
        <end position="83"/>
    </location>
</feature>
<organism evidence="4 6">
    <name type="scientific">Rhodococcus erythropolis</name>
    <name type="common">Arthrobacter picolinophilus</name>
    <dbReference type="NCBI Taxonomy" id="1833"/>
    <lineage>
        <taxon>Bacteria</taxon>
        <taxon>Bacillati</taxon>
        <taxon>Actinomycetota</taxon>
        <taxon>Actinomycetes</taxon>
        <taxon>Mycobacteriales</taxon>
        <taxon>Nocardiaceae</taxon>
        <taxon>Rhodococcus</taxon>
        <taxon>Rhodococcus erythropolis group</taxon>
    </lineage>
</organism>
<feature type="domain" description="DUF732" evidence="3">
    <location>
        <begin position="124"/>
        <end position="199"/>
    </location>
</feature>
<feature type="region of interest" description="Disordered" evidence="1">
    <location>
        <begin position="68"/>
        <end position="96"/>
    </location>
</feature>
<sequence length="199" mass="20072">MKHIGRTLVIVALASCALTACSGSADSDRDSSTSEARALGTAEEMAAVTSAPPVTSANIGSADVVAEESALQSDSNPSTSILSLPSPGENPPTGVEIAETTESATPAGDRTPEEIVAEAGPRGQDYLRALRARGVPALGMDSVEISFANGTCAALASGMPRTEVLNEFDSVGEALATGIGLEPGQIAEAYVSAAEQTYC</sequence>
<name>A0AAX3ZZD0_RHOER</name>
<evidence type="ECO:0000259" key="3">
    <source>
        <dbReference type="Pfam" id="PF05305"/>
    </source>
</evidence>
<feature type="chain" id="PRO_5043298859" evidence="2">
    <location>
        <begin position="26"/>
        <end position="199"/>
    </location>
</feature>
<evidence type="ECO:0000313" key="4">
    <source>
        <dbReference type="EMBL" id="WMN02140.1"/>
    </source>
</evidence>
<keyword evidence="4" id="KW-0614">Plasmid</keyword>
<dbReference type="EMBL" id="CP133191">
    <property type="protein sequence ID" value="WMN03115.1"/>
    <property type="molecule type" value="Genomic_DNA"/>
</dbReference>
<dbReference type="Proteomes" id="UP001230933">
    <property type="component" value="Plasmid pMGMM8_2"/>
</dbReference>
<keyword evidence="2" id="KW-0732">Signal</keyword>
<evidence type="ECO:0000256" key="2">
    <source>
        <dbReference type="SAM" id="SignalP"/>
    </source>
</evidence>
<dbReference type="EMBL" id="CP133192">
    <property type="protein sequence ID" value="WMN02140.1"/>
    <property type="molecule type" value="Genomic_DNA"/>
</dbReference>
<evidence type="ECO:0000256" key="1">
    <source>
        <dbReference type="SAM" id="MobiDB-lite"/>
    </source>
</evidence>
<proteinExistence type="predicted"/>
<dbReference type="PROSITE" id="PS51257">
    <property type="entry name" value="PROKAR_LIPOPROTEIN"/>
    <property type="match status" value="1"/>
</dbReference>
<feature type="signal peptide" evidence="2">
    <location>
        <begin position="1"/>
        <end position="25"/>
    </location>
</feature>
<geneLocation type="plasmid" evidence="4 6">
    <name>pMGMM8_2</name>
</geneLocation>
<reference evidence="4" key="1">
    <citation type="submission" date="2023-08" db="EMBL/GenBank/DDBJ databases">
        <title>Isolation and Characterization of Rhodococcus erythropolis MGMM8.</title>
        <authorList>
            <person name="Diabankana R.G.C."/>
            <person name="Afordoanyi D.M."/>
            <person name="Validov S.Z."/>
        </authorList>
    </citation>
    <scope>NUCLEOTIDE SEQUENCE</scope>
    <source>
        <strain evidence="4">MGMM8</strain>
        <plasmid evidence="5">pMGMM8_1</plasmid>
        <plasmid evidence="4">pMGMM8_2</plasmid>
    </source>
</reference>
<dbReference type="Pfam" id="PF05305">
    <property type="entry name" value="DUF732"/>
    <property type="match status" value="1"/>
</dbReference>
<dbReference type="Proteomes" id="UP001230933">
    <property type="component" value="Plasmid pMGMM8_1"/>
</dbReference>
<protein>
    <submittedName>
        <fullName evidence="4">DUF732 domain-containing protein</fullName>
    </submittedName>
</protein>
<dbReference type="AlphaFoldDB" id="A0AAX3ZZD0"/>
<gene>
    <name evidence="5" type="ORF">QIE55_32445</name>
    <name evidence="4" type="ORF">QIE55_32955</name>
</gene>
<geneLocation type="plasmid" evidence="5 6">
    <name>pMGMM8_1</name>
</geneLocation>
<evidence type="ECO:0000313" key="6">
    <source>
        <dbReference type="Proteomes" id="UP001230933"/>
    </source>
</evidence>
<accession>A0AAX3ZZD0</accession>